<feature type="compositionally biased region" description="Basic and acidic residues" evidence="1">
    <location>
        <begin position="291"/>
        <end position="300"/>
    </location>
</feature>
<evidence type="ECO:0000313" key="4">
    <source>
        <dbReference type="Proteomes" id="UP000199473"/>
    </source>
</evidence>
<evidence type="ECO:0000256" key="1">
    <source>
        <dbReference type="SAM" id="MobiDB-lite"/>
    </source>
</evidence>
<dbReference type="GO" id="GO:0016757">
    <property type="term" value="F:glycosyltransferase activity"/>
    <property type="evidence" value="ECO:0007669"/>
    <property type="project" value="InterPro"/>
</dbReference>
<dbReference type="Pfam" id="PF04577">
    <property type="entry name" value="Glyco_transf_61"/>
    <property type="match status" value="1"/>
</dbReference>
<sequence length="753" mass="81940">MKIAAFTMVYNEPLFLRLWAAHYAREVGAENLFCLDHGSTDGSTDGVVANTIRLPRGEFEEVARARCVSHYQASLLSYYDAVIFSDADEFLVADPARHAGLADLIARSRHPTLRAIGCDVVQVTGTEARLDPAQPILAQRGFARFSPRYCKPLVSRVPVVWRPGFHHCPQAAELDHDLYLFHLKYVDEALFRETQARRQAVTWSAEAIASQHGGHWRMAAEGLAAKAFPLAAPSDAPELGEAAFRALVGDREAARDPARLRAPFRIPDRFRLAIPPAPHASWTPAAMPAEVPREAPREAQPEAPPAAPLMDTPPTAGSEAVADQNRVLLRRFLAEPVRYDKEPAIEHHEKAVVVPSLRSIAMADPVIEAEYGFSSRAGIAVDGGPYTAAGAIIPRSLHRAGARVHMPRPDLAAALEACGPALRTPITQRGRWLYGGGLHHHFGHFLTESLGRLWAMEPLRDWADGIVWTLASPRPGNAARFASVTLQRPYIQDTLRLLGLDGKKLLVVIRPTIFEQLAVPSALMLNASADVAAGHPAFRRFVGRMAGPADADGPATLPGLYVSRAGLVPPARFAEEESLEQAFLRAGWQVLRPEDRSVPEQIALYRAARRLVFAEGSALHLYAYVARPEQRVGIILRRLPPKTKFAIQLQDSGVTEVHVADAIAGIALPADAASVKGRAATANQGSTVLDYRQLGDWLVQRSFLSAGERAAAWGPLEAIPLPEEAPAEQTFGPFMVTRARLMPARAPKAAPPA</sequence>
<gene>
    <name evidence="3" type="ORF">SAMN02745775_102202</name>
</gene>
<dbReference type="STRING" id="1123062.SAMN02745775_102202"/>
<dbReference type="Proteomes" id="UP000199473">
    <property type="component" value="Unassembled WGS sequence"/>
</dbReference>
<evidence type="ECO:0000313" key="3">
    <source>
        <dbReference type="EMBL" id="SFK39431.1"/>
    </source>
</evidence>
<dbReference type="AlphaFoldDB" id="A0A1I3Z6V5"/>
<accession>A0A1I3Z6V5</accession>
<feature type="region of interest" description="Disordered" evidence="1">
    <location>
        <begin position="281"/>
        <end position="320"/>
    </location>
</feature>
<keyword evidence="3" id="KW-0808">Transferase</keyword>
<evidence type="ECO:0000259" key="2">
    <source>
        <dbReference type="Pfam" id="PF04577"/>
    </source>
</evidence>
<name>A0A1I3Z6V5_9PROT</name>
<protein>
    <submittedName>
        <fullName evidence="3">Glycosyl transferase family 2</fullName>
    </submittedName>
</protein>
<dbReference type="InterPro" id="IPR049625">
    <property type="entry name" value="Glyco_transf_61_cat"/>
</dbReference>
<keyword evidence="4" id="KW-1185">Reference proteome</keyword>
<dbReference type="OrthoDB" id="835336at2"/>
<reference evidence="3 4" key="1">
    <citation type="submission" date="2016-10" db="EMBL/GenBank/DDBJ databases">
        <authorList>
            <person name="de Groot N.N."/>
        </authorList>
    </citation>
    <scope>NUCLEOTIDE SEQUENCE [LARGE SCALE GENOMIC DNA]</scope>
    <source>
        <strain evidence="3 4">DSM 19981</strain>
    </source>
</reference>
<dbReference type="EMBL" id="FOSQ01000002">
    <property type="protein sequence ID" value="SFK39431.1"/>
    <property type="molecule type" value="Genomic_DNA"/>
</dbReference>
<feature type="domain" description="Glycosyltransferase 61 catalytic" evidence="2">
    <location>
        <begin position="442"/>
        <end position="624"/>
    </location>
</feature>
<dbReference type="Pfam" id="PF13704">
    <property type="entry name" value="Glyco_tranf_2_4"/>
    <property type="match status" value="1"/>
</dbReference>
<organism evidence="3 4">
    <name type="scientific">Falsiroseomonas stagni DSM 19981</name>
    <dbReference type="NCBI Taxonomy" id="1123062"/>
    <lineage>
        <taxon>Bacteria</taxon>
        <taxon>Pseudomonadati</taxon>
        <taxon>Pseudomonadota</taxon>
        <taxon>Alphaproteobacteria</taxon>
        <taxon>Acetobacterales</taxon>
        <taxon>Roseomonadaceae</taxon>
        <taxon>Falsiroseomonas</taxon>
    </lineage>
</organism>
<dbReference type="RefSeq" id="WP_092958100.1">
    <property type="nucleotide sequence ID" value="NZ_FOSQ01000002.1"/>
</dbReference>
<proteinExistence type="predicted"/>